<evidence type="ECO:0008006" key="5">
    <source>
        <dbReference type="Google" id="ProtNLM"/>
    </source>
</evidence>
<evidence type="ECO:0000256" key="2">
    <source>
        <dbReference type="SAM" id="Phobius"/>
    </source>
</evidence>
<evidence type="ECO:0000313" key="4">
    <source>
        <dbReference type="Proteomes" id="UP000515563"/>
    </source>
</evidence>
<keyword evidence="4" id="KW-1185">Reference proteome</keyword>
<sequence>MTDRKDEFETIRSAFPEQPGPSPEVTAQARRQVQDLVREELNGHRRARLRKAARSGRIGIALTATTAVVALTALSVPLLRSTGPGSGPDAVPVPGTSTPIPRLTAASRALLDAAVRQENDEKIAGKYFRVRSLLLNSSAAVGNPKYRLQRRQITESWMPMKRGVQSWFGWVGLGSRPETAADVAKWRAQGAPTSWQLPYEETPTTMAAGEAVVNKMSFRDVPPGYYLNDEKPLTAQQIEALPTDPDKLRAVLGHSARPGAGPEEIEYAVFSAAGRLLFEMPSPPKLRGAALRVLSELPGTTLKENAKDPIGRVGTQIKIDLPWTDSGKPSAPPAFGGAGSPGSSFIIDPRTGRLLSSEFNSGRKGIGITVVLESGWTDEYPKPPSKKTR</sequence>
<dbReference type="KEGG" id="kqi:F1D05_07500"/>
<reference evidence="3 4" key="2">
    <citation type="journal article" date="2020" name="Microbiol. Resour. Announc.">
        <title>Antarctic desert soil bacteria exhibit high novel natural product potential, evaluated through long-read genome sequencing and comparative genomics.</title>
        <authorList>
            <person name="Benaud N."/>
            <person name="Edwards R.J."/>
            <person name="Amos T.G."/>
            <person name="D'Agostino P.M."/>
            <person name="Gutierrez-Chavez C."/>
            <person name="Montgomery K."/>
            <person name="Nicetic I."/>
            <person name="Ferrari B.C."/>
        </authorList>
    </citation>
    <scope>NUCLEOTIDE SEQUENCE [LARGE SCALE GENOMIC DNA]</scope>
    <source>
        <strain evidence="3 4">SPB151</strain>
    </source>
</reference>
<keyword evidence="2" id="KW-1133">Transmembrane helix</keyword>
<evidence type="ECO:0000313" key="3">
    <source>
        <dbReference type="EMBL" id="QNE17782.1"/>
    </source>
</evidence>
<feature type="region of interest" description="Disordered" evidence="1">
    <location>
        <begin position="1"/>
        <end position="27"/>
    </location>
</feature>
<dbReference type="EMBL" id="CP043661">
    <property type="protein sequence ID" value="QNE17782.1"/>
    <property type="molecule type" value="Genomic_DNA"/>
</dbReference>
<protein>
    <recommendedName>
        <fullName evidence="5">CU044_5270 family protein</fullName>
    </recommendedName>
</protein>
<gene>
    <name evidence="3" type="ORF">F1D05_07500</name>
</gene>
<dbReference type="NCBIfam" id="NF038083">
    <property type="entry name" value="CU044_5270_fam"/>
    <property type="match status" value="1"/>
</dbReference>
<proteinExistence type="predicted"/>
<dbReference type="AlphaFoldDB" id="A0A7G6WUW7"/>
<accession>A0A7G6WUW7</accession>
<evidence type="ECO:0000256" key="1">
    <source>
        <dbReference type="SAM" id="MobiDB-lite"/>
    </source>
</evidence>
<keyword evidence="2" id="KW-0812">Transmembrane</keyword>
<dbReference type="RefSeq" id="WP_185446610.1">
    <property type="nucleotide sequence ID" value="NZ_CP043661.1"/>
</dbReference>
<organism evidence="3 4">
    <name type="scientific">Kribbella qitaiheensis</name>
    <dbReference type="NCBI Taxonomy" id="1544730"/>
    <lineage>
        <taxon>Bacteria</taxon>
        <taxon>Bacillati</taxon>
        <taxon>Actinomycetota</taxon>
        <taxon>Actinomycetes</taxon>
        <taxon>Propionibacteriales</taxon>
        <taxon>Kribbellaceae</taxon>
        <taxon>Kribbella</taxon>
    </lineage>
</organism>
<name>A0A7G6WUW7_9ACTN</name>
<feature type="transmembrane region" description="Helical" evidence="2">
    <location>
        <begin position="58"/>
        <end position="79"/>
    </location>
</feature>
<dbReference type="Proteomes" id="UP000515563">
    <property type="component" value="Chromosome"/>
</dbReference>
<feature type="compositionally biased region" description="Basic and acidic residues" evidence="1">
    <location>
        <begin position="1"/>
        <end position="10"/>
    </location>
</feature>
<keyword evidence="2" id="KW-0472">Membrane</keyword>
<dbReference type="InterPro" id="IPR047789">
    <property type="entry name" value="CU044_5270-like"/>
</dbReference>
<reference evidence="4" key="1">
    <citation type="submission" date="2019-09" db="EMBL/GenBank/DDBJ databases">
        <title>Antimicrobial potential of Antarctic Bacteria.</title>
        <authorList>
            <person name="Benaud N."/>
            <person name="Edwards R.J."/>
            <person name="Ferrari B.C."/>
        </authorList>
    </citation>
    <scope>NUCLEOTIDE SEQUENCE [LARGE SCALE GENOMIC DNA]</scope>
    <source>
        <strain evidence="4">SPB151</strain>
    </source>
</reference>